<evidence type="ECO:0000256" key="2">
    <source>
        <dbReference type="ARBA" id="ARBA00007249"/>
    </source>
</evidence>
<evidence type="ECO:0000256" key="3">
    <source>
        <dbReference type="ARBA" id="ARBA00022490"/>
    </source>
</evidence>
<keyword evidence="5" id="KW-0378">Hydrolase</keyword>
<keyword evidence="3" id="KW-0963">Cytoplasm</keyword>
<dbReference type="GO" id="GO:0006412">
    <property type="term" value="P:translation"/>
    <property type="evidence" value="ECO:0007669"/>
    <property type="project" value="UniProtKB-KW"/>
</dbReference>
<comment type="subcellular location">
    <subcellularLocation>
        <location evidence="1">Cytoplasm</location>
    </subcellularLocation>
</comment>
<evidence type="ECO:0000256" key="5">
    <source>
        <dbReference type="ARBA" id="ARBA00022801"/>
    </source>
</evidence>
<dbReference type="SUPFAM" id="SSF50447">
    <property type="entry name" value="Translation proteins"/>
    <property type="match status" value="1"/>
</dbReference>
<dbReference type="Pfam" id="PF22594">
    <property type="entry name" value="GTP-eEF1A_C"/>
    <property type="match status" value="1"/>
</dbReference>
<accession>A0A6B2L1G7</accession>
<dbReference type="InterPro" id="IPR054696">
    <property type="entry name" value="GTP-eEF1A_C"/>
</dbReference>
<dbReference type="SUPFAM" id="SSF50465">
    <property type="entry name" value="EF-Tu/eEF-1alpha/eIF2-gamma C-terminal domain"/>
    <property type="match status" value="1"/>
</dbReference>
<organism evidence="11">
    <name type="scientific">Arcella intermedia</name>
    <dbReference type="NCBI Taxonomy" id="1963864"/>
    <lineage>
        <taxon>Eukaryota</taxon>
        <taxon>Amoebozoa</taxon>
        <taxon>Tubulinea</taxon>
        <taxon>Elardia</taxon>
        <taxon>Arcellinida</taxon>
        <taxon>Sphaerothecina</taxon>
        <taxon>Arcellidae</taxon>
        <taxon>Arcella</taxon>
    </lineage>
</organism>
<evidence type="ECO:0000256" key="1">
    <source>
        <dbReference type="ARBA" id="ARBA00004496"/>
    </source>
</evidence>
<dbReference type="InterPro" id="IPR050100">
    <property type="entry name" value="TRAFAC_GTPase_members"/>
</dbReference>
<dbReference type="Gene3D" id="3.40.50.300">
    <property type="entry name" value="P-loop containing nucleotide triphosphate hydrolases"/>
    <property type="match status" value="1"/>
</dbReference>
<protein>
    <recommendedName>
        <fullName evidence="10">Tr-type G domain-containing protein</fullName>
    </recommendedName>
</protein>
<dbReference type="PRINTS" id="PR00315">
    <property type="entry name" value="ELONGATNFCT"/>
</dbReference>
<dbReference type="CDD" id="cd01883">
    <property type="entry name" value="EF1_alpha"/>
    <property type="match status" value="1"/>
</dbReference>
<feature type="domain" description="Tr-type G" evidence="10">
    <location>
        <begin position="90"/>
        <end position="314"/>
    </location>
</feature>
<keyword evidence="7" id="KW-0342">GTP-binding</keyword>
<comment type="similarity">
    <text evidence="2">Belongs to the TRAFAC class translation factor GTPase superfamily. Classic translation factor GTPase family. EF-Tu/EF-1A subfamily.</text>
</comment>
<keyword evidence="4" id="KW-0547">Nucleotide-binding</keyword>
<dbReference type="GO" id="GO:0005737">
    <property type="term" value="C:cytoplasm"/>
    <property type="evidence" value="ECO:0007669"/>
    <property type="project" value="UniProtKB-SubCell"/>
</dbReference>
<dbReference type="GO" id="GO:0005525">
    <property type="term" value="F:GTP binding"/>
    <property type="evidence" value="ECO:0007669"/>
    <property type="project" value="UniProtKB-KW"/>
</dbReference>
<evidence type="ECO:0000256" key="4">
    <source>
        <dbReference type="ARBA" id="ARBA00022741"/>
    </source>
</evidence>
<dbReference type="SUPFAM" id="SSF52540">
    <property type="entry name" value="P-loop containing nucleoside triphosphate hydrolases"/>
    <property type="match status" value="1"/>
</dbReference>
<feature type="compositionally biased region" description="Pro residues" evidence="9">
    <location>
        <begin position="23"/>
        <end position="33"/>
    </location>
</feature>
<dbReference type="FunFam" id="2.40.30.10:FF:000070">
    <property type="entry name" value="Translation elongation factor EF-1 subunit"/>
    <property type="match status" value="1"/>
</dbReference>
<evidence type="ECO:0000313" key="11">
    <source>
        <dbReference type="EMBL" id="NDV30735.1"/>
    </source>
</evidence>
<evidence type="ECO:0000256" key="9">
    <source>
        <dbReference type="SAM" id="MobiDB-lite"/>
    </source>
</evidence>
<dbReference type="InterPro" id="IPR009001">
    <property type="entry name" value="Transl_elong_EF1A/Init_IF2_C"/>
</dbReference>
<dbReference type="Pfam" id="PF00009">
    <property type="entry name" value="GTP_EFTU"/>
    <property type="match status" value="1"/>
</dbReference>
<evidence type="ECO:0000259" key="10">
    <source>
        <dbReference type="PROSITE" id="PS51722"/>
    </source>
</evidence>
<dbReference type="GO" id="GO:0003924">
    <property type="term" value="F:GTPase activity"/>
    <property type="evidence" value="ECO:0007669"/>
    <property type="project" value="InterPro"/>
</dbReference>
<dbReference type="AlphaFoldDB" id="A0A6B2L1G7"/>
<dbReference type="EMBL" id="GIBP01001766">
    <property type="protein sequence ID" value="NDV30735.1"/>
    <property type="molecule type" value="Transcribed_RNA"/>
</dbReference>
<sequence>MGKSSPKVPPPKGSPRVSTPKPKSSPAPSPVPTPLALSSSSIPGDEAPLPLNISITDLKKDKRDVKQCPDPRKSQIKAQIEHSINSQTDKCHINLVVIGHVDAGKSTIMGHLLYKLGHVDAKVMHKYAKESHQMGKGSFQYAWVLDEHDTERERGITVDVAVTSFTTPTKAVTLLDAPGHRDFVPNMISGAAQADYGILVLNADVGGFEAGFKVDGQTREHVVLAKSLGVEFLIVAINKMDLVDWSQQRYEEVINNITDFLDKSGFKNKVSFVPCSGFSGENLASISKTNTKLLSWYKGPSIYEKIDELPPPQHGKDIQGHFRFIVSDVYKDAISGIGVAVGGRIEGGFVSKGDKLLLQTLNEIVTVKVIKFQGNFVEWAYAGQNVDIGIQGVDSPQISIGSVLSDPMAPTNVCTKFQSQIITFSELHVPILRGSQVMFHIHSLNVPATIRRILHTIDKKTGEILQKKPKALGPHATAVVVIQVERPVCVELYSTYRQLGRFTLRDSGKTIGAGIVTKLITNQPK</sequence>
<dbReference type="FunFam" id="2.40.30.10:FF:000020">
    <property type="entry name" value="Translation elongation factor EF-1"/>
    <property type="match status" value="1"/>
</dbReference>
<dbReference type="FunFam" id="3.40.50.300:FF:000204">
    <property type="entry name" value="Translation elongation factor Tu"/>
    <property type="match status" value="1"/>
</dbReference>
<evidence type="ECO:0000256" key="7">
    <source>
        <dbReference type="ARBA" id="ARBA00023134"/>
    </source>
</evidence>
<dbReference type="PROSITE" id="PS51722">
    <property type="entry name" value="G_TR_2"/>
    <property type="match status" value="1"/>
</dbReference>
<proteinExistence type="inferred from homology"/>
<dbReference type="CDD" id="cd04093">
    <property type="entry name" value="HBS1_C_III"/>
    <property type="match status" value="1"/>
</dbReference>
<dbReference type="PANTHER" id="PTHR23115">
    <property type="entry name" value="TRANSLATION FACTOR"/>
    <property type="match status" value="1"/>
</dbReference>
<dbReference type="InterPro" id="IPR000795">
    <property type="entry name" value="T_Tr_GTP-bd_dom"/>
</dbReference>
<evidence type="ECO:0000256" key="6">
    <source>
        <dbReference type="ARBA" id="ARBA00022917"/>
    </source>
</evidence>
<reference evidence="11" key="1">
    <citation type="journal article" date="2020" name="J. Eukaryot. Microbiol.">
        <title>De novo Sequencing, Assembly and Annotation of the Transcriptome for the Free-Living Testate Amoeba Arcella intermedia.</title>
        <authorList>
            <person name="Ribeiro G.M."/>
            <person name="Porfirio-Sousa A.L."/>
            <person name="Maurer-Alcala X.X."/>
            <person name="Katz L.A."/>
            <person name="Lahr D.J.G."/>
        </authorList>
    </citation>
    <scope>NUCLEOTIDE SEQUENCE</scope>
</reference>
<comment type="catalytic activity">
    <reaction evidence="8">
        <text>GTP + H2O = GDP + phosphate + H(+)</text>
        <dbReference type="Rhea" id="RHEA:19669"/>
        <dbReference type="ChEBI" id="CHEBI:15377"/>
        <dbReference type="ChEBI" id="CHEBI:15378"/>
        <dbReference type="ChEBI" id="CHEBI:37565"/>
        <dbReference type="ChEBI" id="CHEBI:43474"/>
        <dbReference type="ChEBI" id="CHEBI:58189"/>
    </reaction>
    <physiologicalReaction direction="left-to-right" evidence="8">
        <dbReference type="Rhea" id="RHEA:19670"/>
    </physiologicalReaction>
</comment>
<dbReference type="InterPro" id="IPR027417">
    <property type="entry name" value="P-loop_NTPase"/>
</dbReference>
<dbReference type="Gene3D" id="2.40.30.10">
    <property type="entry name" value="Translation factors"/>
    <property type="match status" value="2"/>
</dbReference>
<feature type="region of interest" description="Disordered" evidence="9">
    <location>
        <begin position="1"/>
        <end position="50"/>
    </location>
</feature>
<dbReference type="InterPro" id="IPR009000">
    <property type="entry name" value="Transl_B-barrel_sf"/>
</dbReference>
<evidence type="ECO:0000256" key="8">
    <source>
        <dbReference type="ARBA" id="ARBA00049117"/>
    </source>
</evidence>
<keyword evidence="6" id="KW-0648">Protein biosynthesis</keyword>
<name>A0A6B2L1G7_9EUKA</name>
<dbReference type="CDD" id="cd16267">
    <property type="entry name" value="HBS1-like_II"/>
    <property type="match status" value="1"/>
</dbReference>